<comment type="caution">
    <text evidence="2">The sequence shown here is derived from an EMBL/GenBank/DDBJ whole genome shotgun (WGS) entry which is preliminary data.</text>
</comment>
<evidence type="ECO:0000313" key="3">
    <source>
        <dbReference type="Proteomes" id="UP001189429"/>
    </source>
</evidence>
<name>A0ABN9SMZ6_9DINO</name>
<gene>
    <name evidence="2" type="ORF">PCOR1329_LOCUS30958</name>
</gene>
<feature type="non-terminal residue" evidence="2">
    <location>
        <position position="560"/>
    </location>
</feature>
<dbReference type="Proteomes" id="UP001189429">
    <property type="component" value="Unassembled WGS sequence"/>
</dbReference>
<evidence type="ECO:0000313" key="2">
    <source>
        <dbReference type="EMBL" id="CAK0833186.1"/>
    </source>
</evidence>
<reference evidence="2" key="1">
    <citation type="submission" date="2023-10" db="EMBL/GenBank/DDBJ databases">
        <authorList>
            <person name="Chen Y."/>
            <person name="Shah S."/>
            <person name="Dougan E. K."/>
            <person name="Thang M."/>
            <person name="Chan C."/>
        </authorList>
    </citation>
    <scope>NUCLEOTIDE SEQUENCE [LARGE SCALE GENOMIC DNA]</scope>
</reference>
<evidence type="ECO:0000256" key="1">
    <source>
        <dbReference type="SAM" id="MobiDB-lite"/>
    </source>
</evidence>
<proteinExistence type="predicted"/>
<feature type="non-terminal residue" evidence="2">
    <location>
        <position position="1"/>
    </location>
</feature>
<dbReference type="EMBL" id="CAUYUJ010012069">
    <property type="protein sequence ID" value="CAK0833186.1"/>
    <property type="molecule type" value="Genomic_DNA"/>
</dbReference>
<keyword evidence="3" id="KW-1185">Reference proteome</keyword>
<protein>
    <recommendedName>
        <fullName evidence="4">Fanconi-associated nuclease</fullName>
    </recommendedName>
</protein>
<accession>A0ABN9SMZ6</accession>
<sequence length="560" mass="61369">VLKEPGWAVLMSKKRSIPVASIVHGEARGLTAAVKHVCRSMKNFGCRRLLMLDSSACVLALCKGRPSAVGACAALRSVAAHDLATGAVFAGRWFPREWNRADGPSRGLRHSGYGGGDAAAEDPRGAAQAGRGVSRDPRGPARDALLLRSAARQLKAARRAQRLPILARERYLQARSARTEAVRRRYSEFLEELDQWLEVNGLLPRPCPSGRLAAGTVGRFDHDVSDWMNEQYMEGFDHWRGANVLAAIAWADSRLGRAGSHGPPQSRQALKGWRNLTPAASRLPLSVEVVFAIAMELLAMGRWGMATCAMLSLAFLMSLVLHPLEDETSLHSKTGEFDESFLLDLDEDQCLGPLCQRLIQSRDPQEPLFAFSQAEFARCFKRAGARLMLQRPPPPRILRHSGASRDFAEQRRTLVGVKRRGRWRTDASARRYEKGGRLGSEFAKLPARLQTHARWCLKYLPAALSGLRVFLEVFAGTARLGRAMAVQGVHALARDAKCGEQCDLTSPSKSSDRAMGLDGPSAKDLAKVDLGNCAMSFTVSCLHACRRMWISGAMENPATS</sequence>
<evidence type="ECO:0008006" key="4">
    <source>
        <dbReference type="Google" id="ProtNLM"/>
    </source>
</evidence>
<organism evidence="2 3">
    <name type="scientific">Prorocentrum cordatum</name>
    <dbReference type="NCBI Taxonomy" id="2364126"/>
    <lineage>
        <taxon>Eukaryota</taxon>
        <taxon>Sar</taxon>
        <taxon>Alveolata</taxon>
        <taxon>Dinophyceae</taxon>
        <taxon>Prorocentrales</taxon>
        <taxon>Prorocentraceae</taxon>
        <taxon>Prorocentrum</taxon>
    </lineage>
</organism>
<feature type="region of interest" description="Disordered" evidence="1">
    <location>
        <begin position="105"/>
        <end position="140"/>
    </location>
</feature>